<dbReference type="EMBL" id="CAJOBA010035148">
    <property type="protein sequence ID" value="CAF3999218.1"/>
    <property type="molecule type" value="Genomic_DNA"/>
</dbReference>
<evidence type="ECO:0000313" key="1">
    <source>
        <dbReference type="EMBL" id="CAF1188170.1"/>
    </source>
</evidence>
<dbReference type="Proteomes" id="UP000682733">
    <property type="component" value="Unassembled WGS sequence"/>
</dbReference>
<dbReference type="Gene3D" id="3.90.176.10">
    <property type="entry name" value="Toxin ADP-ribosyltransferase, Chain A, domain 1"/>
    <property type="match status" value="1"/>
</dbReference>
<evidence type="ECO:0000313" key="3">
    <source>
        <dbReference type="Proteomes" id="UP000677228"/>
    </source>
</evidence>
<dbReference type="Proteomes" id="UP000677228">
    <property type="component" value="Unassembled WGS sequence"/>
</dbReference>
<organism evidence="1 3">
    <name type="scientific">Didymodactylos carnosus</name>
    <dbReference type="NCBI Taxonomy" id="1234261"/>
    <lineage>
        <taxon>Eukaryota</taxon>
        <taxon>Metazoa</taxon>
        <taxon>Spiralia</taxon>
        <taxon>Gnathifera</taxon>
        <taxon>Rotifera</taxon>
        <taxon>Eurotatoria</taxon>
        <taxon>Bdelloidea</taxon>
        <taxon>Philodinida</taxon>
        <taxon>Philodinidae</taxon>
        <taxon>Didymodactylos</taxon>
    </lineage>
</organism>
<gene>
    <name evidence="1" type="ORF">OVA965_LOCUS23403</name>
    <name evidence="2" type="ORF">TMI583_LOCUS24120</name>
</gene>
<protein>
    <submittedName>
        <fullName evidence="1">Uncharacterized protein</fullName>
    </submittedName>
</protein>
<accession>A0A8S2EKQ4</accession>
<sequence>MSDEEGYGSLPLMSPEMAVEPLTATTDKLAESTWTAKANCQHLHDNLTQHESAAIRLCTMDTVFEHLHKILRSRVRAKSLTPWLPYLKLLLTALCKLLPVKKTVWRGTSLDLSTLYK</sequence>
<comment type="caution">
    <text evidence="1">The sequence shown here is derived from an EMBL/GenBank/DDBJ whole genome shotgun (WGS) entry which is preliminary data.</text>
</comment>
<proteinExistence type="predicted"/>
<reference evidence="1" key="1">
    <citation type="submission" date="2021-02" db="EMBL/GenBank/DDBJ databases">
        <authorList>
            <person name="Nowell W R."/>
        </authorList>
    </citation>
    <scope>NUCLEOTIDE SEQUENCE</scope>
</reference>
<evidence type="ECO:0000313" key="2">
    <source>
        <dbReference type="EMBL" id="CAF3999218.1"/>
    </source>
</evidence>
<dbReference type="AlphaFoldDB" id="A0A8S2EKQ4"/>
<dbReference type="EMBL" id="CAJNOK010013621">
    <property type="protein sequence ID" value="CAF1188170.1"/>
    <property type="molecule type" value="Genomic_DNA"/>
</dbReference>
<name>A0A8S2EKQ4_9BILA</name>